<dbReference type="PANTHER" id="PTHR45947:SF14">
    <property type="entry name" value="SLL1723 PROTEIN"/>
    <property type="match status" value="1"/>
</dbReference>
<organism evidence="4 5">
    <name type="scientific">Acetobacter lovaniensis</name>
    <dbReference type="NCBI Taxonomy" id="104100"/>
    <lineage>
        <taxon>Bacteria</taxon>
        <taxon>Pseudomonadati</taxon>
        <taxon>Pseudomonadota</taxon>
        <taxon>Alphaproteobacteria</taxon>
        <taxon>Acetobacterales</taxon>
        <taxon>Acetobacteraceae</taxon>
        <taxon>Acetobacter</taxon>
    </lineage>
</organism>
<dbReference type="Proteomes" id="UP000578000">
    <property type="component" value="Unassembled WGS sequence"/>
</dbReference>
<evidence type="ECO:0000313" key="4">
    <source>
        <dbReference type="EMBL" id="MBB6458407.1"/>
    </source>
</evidence>
<dbReference type="EMBL" id="JACHIE010000019">
    <property type="protein sequence ID" value="MBB6458407.1"/>
    <property type="molecule type" value="Genomic_DNA"/>
</dbReference>
<dbReference type="InterPro" id="IPR001296">
    <property type="entry name" value="Glyco_trans_1"/>
</dbReference>
<accession>A0A841QKA8</accession>
<dbReference type="CDD" id="cd03801">
    <property type="entry name" value="GT4_PimA-like"/>
    <property type="match status" value="1"/>
</dbReference>
<dbReference type="InterPro" id="IPR028098">
    <property type="entry name" value="Glyco_trans_4-like_N"/>
</dbReference>
<gene>
    <name evidence="4" type="ORF">HNR55_003014</name>
</gene>
<feature type="domain" description="Glycosyl transferase family 1" evidence="2">
    <location>
        <begin position="199"/>
        <end position="360"/>
    </location>
</feature>
<dbReference type="InterPro" id="IPR050194">
    <property type="entry name" value="Glycosyltransferase_grp1"/>
</dbReference>
<dbReference type="Gene3D" id="3.40.50.2000">
    <property type="entry name" value="Glycogen Phosphorylase B"/>
    <property type="match status" value="2"/>
</dbReference>
<reference evidence="4 5" key="1">
    <citation type="submission" date="2020-08" db="EMBL/GenBank/DDBJ databases">
        <title>Genomic Encyclopedia of Type Strains, Phase IV (KMG-IV): sequencing the most valuable type-strain genomes for metagenomic binning, comparative biology and taxonomic classification.</title>
        <authorList>
            <person name="Goeker M."/>
        </authorList>
    </citation>
    <scope>NUCLEOTIDE SEQUENCE [LARGE SCALE GENOMIC DNA]</scope>
    <source>
        <strain evidence="4 5">DSM 4491</strain>
    </source>
</reference>
<dbReference type="PANTHER" id="PTHR45947">
    <property type="entry name" value="SULFOQUINOVOSYL TRANSFERASE SQD2"/>
    <property type="match status" value="1"/>
</dbReference>
<dbReference type="Pfam" id="PF00534">
    <property type="entry name" value="Glycos_transf_1"/>
    <property type="match status" value="1"/>
</dbReference>
<dbReference type="AlphaFoldDB" id="A0A841QKA8"/>
<name>A0A841QKA8_9PROT</name>
<protein>
    <submittedName>
        <fullName evidence="4">Glycosyltransferase involved in cell wall biosynthesis</fullName>
    </submittedName>
</protein>
<evidence type="ECO:0000313" key="5">
    <source>
        <dbReference type="Proteomes" id="UP000578000"/>
    </source>
</evidence>
<evidence type="ECO:0000259" key="2">
    <source>
        <dbReference type="Pfam" id="PF00534"/>
    </source>
</evidence>
<dbReference type="RefSeq" id="WP_242005626.1">
    <property type="nucleotide sequence ID" value="NZ_BAABDB010000030.1"/>
</dbReference>
<dbReference type="Pfam" id="PF13439">
    <property type="entry name" value="Glyco_transf_4"/>
    <property type="match status" value="1"/>
</dbReference>
<dbReference type="SUPFAM" id="SSF53756">
    <property type="entry name" value="UDP-Glycosyltransferase/glycogen phosphorylase"/>
    <property type="match status" value="1"/>
</dbReference>
<comment type="caution">
    <text evidence="4">The sequence shown here is derived from an EMBL/GenBank/DDBJ whole genome shotgun (WGS) entry which is preliminary data.</text>
</comment>
<dbReference type="GO" id="GO:0016757">
    <property type="term" value="F:glycosyltransferase activity"/>
    <property type="evidence" value="ECO:0007669"/>
    <property type="project" value="InterPro"/>
</dbReference>
<proteinExistence type="predicted"/>
<evidence type="ECO:0000256" key="1">
    <source>
        <dbReference type="SAM" id="MobiDB-lite"/>
    </source>
</evidence>
<feature type="domain" description="Glycosyltransferase subfamily 4-like N-terminal" evidence="3">
    <location>
        <begin position="64"/>
        <end position="192"/>
    </location>
</feature>
<keyword evidence="5" id="KW-1185">Reference proteome</keyword>
<feature type="region of interest" description="Disordered" evidence="1">
    <location>
        <begin position="1"/>
        <end position="24"/>
    </location>
</feature>
<sequence>MAGSRAAGMSVRNPQQGNGVGGSPAAFTPPLRVLTVLPPRESFAPDEAGAIALLVHRMAGAGEVVAGSSPATSPYDDVPFAPVPPVLFPFSHAGRYRAGVVRLVRRLRPDLVEVHNRPDLAWAISQRFPYLPLVLVLHNDPRSMRLIKTARKRMLLARRVAVVVVSEWLRNRFLEQGVQAQVSVLPNGLDLAALPAPAPVRDNLVLFAGRVVADKGVDAFVQACATLLPRYPTWRAQIIGADRFGCMSPQTEFLSRIQAQAQAAGVQMLGYQPHAQVLQAMSHAAIVAVPSRWAEPFGMAALEAMGCGAALVTSRKGGLPDVAGQAALYANPDDLPSVVEALDRLMSDTELRSRMGQAGRVRAQMFDSAVLRTRRHNLHARLAQVWPDTGALGQL</sequence>
<keyword evidence="4" id="KW-0808">Transferase</keyword>
<evidence type="ECO:0000259" key="3">
    <source>
        <dbReference type="Pfam" id="PF13439"/>
    </source>
</evidence>